<dbReference type="CDD" id="cd06170">
    <property type="entry name" value="LuxR_C_like"/>
    <property type="match status" value="1"/>
</dbReference>
<dbReference type="GO" id="GO:0003677">
    <property type="term" value="F:DNA binding"/>
    <property type="evidence" value="ECO:0007669"/>
    <property type="project" value="UniProtKB-KW"/>
</dbReference>
<dbReference type="PROSITE" id="PS50043">
    <property type="entry name" value="HTH_LUXR_2"/>
    <property type="match status" value="1"/>
</dbReference>
<dbReference type="Pfam" id="PF00196">
    <property type="entry name" value="GerE"/>
    <property type="match status" value="1"/>
</dbReference>
<dbReference type="SUPFAM" id="SSF46894">
    <property type="entry name" value="C-terminal effector domain of the bipartite response regulators"/>
    <property type="match status" value="1"/>
</dbReference>
<proteinExistence type="predicted"/>
<dbReference type="PRINTS" id="PR00038">
    <property type="entry name" value="HTHLUXR"/>
</dbReference>
<dbReference type="InterPro" id="IPR036388">
    <property type="entry name" value="WH-like_DNA-bd_sf"/>
</dbReference>
<evidence type="ECO:0000259" key="4">
    <source>
        <dbReference type="PROSITE" id="PS50043"/>
    </source>
</evidence>
<dbReference type="PANTHER" id="PTHR44688">
    <property type="entry name" value="DNA-BINDING TRANSCRIPTIONAL ACTIVATOR DEVR_DOSR"/>
    <property type="match status" value="1"/>
</dbReference>
<comment type="caution">
    <text evidence="5">The sequence shown here is derived from an EMBL/GenBank/DDBJ whole genome shotgun (WGS) entry which is preliminary data.</text>
</comment>
<keyword evidence="6" id="KW-1185">Reference proteome</keyword>
<evidence type="ECO:0000256" key="2">
    <source>
        <dbReference type="ARBA" id="ARBA00023125"/>
    </source>
</evidence>
<dbReference type="GO" id="GO:0006355">
    <property type="term" value="P:regulation of DNA-templated transcription"/>
    <property type="evidence" value="ECO:0007669"/>
    <property type="project" value="InterPro"/>
</dbReference>
<evidence type="ECO:0000256" key="1">
    <source>
        <dbReference type="ARBA" id="ARBA00023015"/>
    </source>
</evidence>
<accession>A0A7X6DTG8</accession>
<evidence type="ECO:0000313" key="6">
    <source>
        <dbReference type="Proteomes" id="UP000534783"/>
    </source>
</evidence>
<gene>
    <name evidence="5" type="ORF">MNODULE_19820</name>
</gene>
<keyword evidence="2" id="KW-0238">DNA-binding</keyword>
<dbReference type="SMART" id="SM00421">
    <property type="entry name" value="HTH_LUXR"/>
    <property type="match status" value="1"/>
</dbReference>
<keyword evidence="1" id="KW-0805">Transcription regulation</keyword>
<dbReference type="InterPro" id="IPR016032">
    <property type="entry name" value="Sig_transdc_resp-reg_C-effctor"/>
</dbReference>
<dbReference type="AlphaFoldDB" id="A0A7X6DTG8"/>
<evidence type="ECO:0000256" key="3">
    <source>
        <dbReference type="ARBA" id="ARBA00023163"/>
    </source>
</evidence>
<name>A0A7X6DTG8_9BACT</name>
<reference evidence="5 6" key="1">
    <citation type="journal article" date="2020" name="Nature">
        <title>Bacterial chemolithoautotrophy via manganese oxidation.</title>
        <authorList>
            <person name="Yu H."/>
            <person name="Leadbetter J.R."/>
        </authorList>
    </citation>
    <scope>NUCLEOTIDE SEQUENCE [LARGE SCALE GENOMIC DNA]</scope>
    <source>
        <strain evidence="5 6">Mn-1</strain>
    </source>
</reference>
<dbReference type="Proteomes" id="UP000534783">
    <property type="component" value="Unassembled WGS sequence"/>
</dbReference>
<dbReference type="PANTHER" id="PTHR44688:SF16">
    <property type="entry name" value="DNA-BINDING TRANSCRIPTIONAL ACTIVATOR DEVR_DOSR"/>
    <property type="match status" value="1"/>
</dbReference>
<sequence>MMHSLPIAVRAHRDREPAQVGSNPFNEKDAREMQSLMTPWIEPGIILLNREGEILHQNRAAREITDRLAGKNRGIVFELYLTFKQSEPLRERVCRHHDGAVYLFRPVLLQPRRDESDFTQLLILIERVFQDPASAPSEAPIKLTPREKRVVQLLSHGMTNKEVANCMHIGEYTVKHHVKQIMRKFQVTTRAAIVAKSFSHRRYLELENEAASARAV</sequence>
<dbReference type="RefSeq" id="WP_168062955.1">
    <property type="nucleotide sequence ID" value="NZ_VTOW01000005.1"/>
</dbReference>
<dbReference type="Gene3D" id="1.10.10.10">
    <property type="entry name" value="Winged helix-like DNA-binding domain superfamily/Winged helix DNA-binding domain"/>
    <property type="match status" value="1"/>
</dbReference>
<feature type="domain" description="HTH luxR-type" evidence="4">
    <location>
        <begin position="136"/>
        <end position="201"/>
    </location>
</feature>
<organism evidence="5 6">
    <name type="scientific">Candidatus Manganitrophus noduliformans</name>
    <dbReference type="NCBI Taxonomy" id="2606439"/>
    <lineage>
        <taxon>Bacteria</taxon>
        <taxon>Pseudomonadati</taxon>
        <taxon>Nitrospirota</taxon>
        <taxon>Nitrospiria</taxon>
        <taxon>Candidatus Troglogloeales</taxon>
        <taxon>Candidatus Manganitrophaceae</taxon>
        <taxon>Candidatus Manganitrophus</taxon>
    </lineage>
</organism>
<keyword evidence="3" id="KW-0804">Transcription</keyword>
<dbReference type="InterPro" id="IPR000792">
    <property type="entry name" value="Tscrpt_reg_LuxR_C"/>
</dbReference>
<evidence type="ECO:0000313" key="5">
    <source>
        <dbReference type="EMBL" id="NKE73005.1"/>
    </source>
</evidence>
<protein>
    <submittedName>
        <fullName evidence="5">Helix-turn-helix transcriptional regulator</fullName>
    </submittedName>
</protein>
<dbReference type="EMBL" id="VTOW01000005">
    <property type="protein sequence ID" value="NKE73005.1"/>
    <property type="molecule type" value="Genomic_DNA"/>
</dbReference>